<keyword evidence="11" id="KW-0862">Zinc</keyword>
<evidence type="ECO:0000259" key="23">
    <source>
        <dbReference type="PROSITE" id="PS50222"/>
    </source>
</evidence>
<comment type="catalytic activity">
    <reaction evidence="17">
        <text>1-octadecanoyl-2-(5Z,8Z,11Z,14Z-eicosatetraenoyl)-sn-glycerol + ATP = 1-octadecanoyl-2-(5Z,8Z,11Z,14Z-eicosatetraenoyl)-sn-glycero-3-phosphate + ADP + H(+)</text>
        <dbReference type="Rhea" id="RHEA:40323"/>
        <dbReference type="ChEBI" id="CHEBI:15378"/>
        <dbReference type="ChEBI" id="CHEBI:30616"/>
        <dbReference type="ChEBI" id="CHEBI:75728"/>
        <dbReference type="ChEBI" id="CHEBI:77091"/>
        <dbReference type="ChEBI" id="CHEBI:456216"/>
    </reaction>
    <physiologicalReaction direction="left-to-right" evidence="17">
        <dbReference type="Rhea" id="RHEA:40324"/>
    </physiologicalReaction>
</comment>
<evidence type="ECO:0000256" key="20">
    <source>
        <dbReference type="RuleBase" id="RU361128"/>
    </source>
</evidence>
<reference evidence="24" key="3">
    <citation type="submission" date="2025-09" db="UniProtKB">
        <authorList>
            <consortium name="Ensembl"/>
        </authorList>
    </citation>
    <scope>IDENTIFICATION</scope>
</reference>
<evidence type="ECO:0000256" key="10">
    <source>
        <dbReference type="ARBA" id="ARBA00022777"/>
    </source>
</evidence>
<dbReference type="Gene3D" id="1.10.238.110">
    <property type="entry name" value="Diacylglycerol kinase alpha"/>
    <property type="match status" value="1"/>
</dbReference>
<evidence type="ECO:0000256" key="6">
    <source>
        <dbReference type="ARBA" id="ARBA00022723"/>
    </source>
</evidence>
<dbReference type="Gene3D" id="3.40.50.10330">
    <property type="entry name" value="Probable inorganic polyphosphate/atp-NAD kinase, domain 1"/>
    <property type="match status" value="1"/>
</dbReference>
<dbReference type="SMART" id="SM00045">
    <property type="entry name" value="DAGKa"/>
    <property type="match status" value="1"/>
</dbReference>
<evidence type="ECO:0000256" key="4">
    <source>
        <dbReference type="ARBA" id="ARBA00022490"/>
    </source>
</evidence>
<reference evidence="24" key="2">
    <citation type="submission" date="2025-08" db="UniProtKB">
        <authorList>
            <consortium name="Ensembl"/>
        </authorList>
    </citation>
    <scope>IDENTIFICATION</scope>
</reference>
<dbReference type="GO" id="GO:0005524">
    <property type="term" value="F:ATP binding"/>
    <property type="evidence" value="ECO:0007669"/>
    <property type="project" value="UniProtKB-KW"/>
</dbReference>
<dbReference type="FunFam" id="1.10.238.10:FF:000017">
    <property type="entry name" value="Diacylglycerol kinase"/>
    <property type="match status" value="1"/>
</dbReference>
<evidence type="ECO:0000313" key="25">
    <source>
        <dbReference type="Proteomes" id="UP000472271"/>
    </source>
</evidence>
<dbReference type="PROSITE" id="PS00018">
    <property type="entry name" value="EF_HAND_1"/>
    <property type="match status" value="2"/>
</dbReference>
<dbReference type="Gene3D" id="1.10.238.10">
    <property type="entry name" value="EF-hand"/>
    <property type="match status" value="1"/>
</dbReference>
<keyword evidence="4" id="KW-0963">Cytoplasm</keyword>
<dbReference type="InterPro" id="IPR011992">
    <property type="entry name" value="EF-hand-dom_pair"/>
</dbReference>
<feature type="domain" description="Phorbol-ester/DAG-type" evidence="21">
    <location>
        <begin position="156"/>
        <end position="219"/>
    </location>
</feature>
<keyword evidence="25" id="KW-1185">Reference proteome</keyword>
<evidence type="ECO:0000256" key="11">
    <source>
        <dbReference type="ARBA" id="ARBA00022833"/>
    </source>
</evidence>
<dbReference type="PROSITE" id="PS50222">
    <property type="entry name" value="EF_HAND_2"/>
    <property type="match status" value="2"/>
</dbReference>
<dbReference type="InterPro" id="IPR001206">
    <property type="entry name" value="Diacylglycerol_kinase_cat_dom"/>
</dbReference>
<dbReference type="InterPro" id="IPR016064">
    <property type="entry name" value="NAD/diacylglycerol_kinase_sf"/>
</dbReference>
<proteinExistence type="inferred from homology"/>
<dbReference type="Gene3D" id="2.60.200.40">
    <property type="match status" value="1"/>
</dbReference>
<dbReference type="AlphaFoldDB" id="A0A673CR66"/>
<dbReference type="FunFam" id="2.60.200.40:FF:000003">
    <property type="entry name" value="Diacylglycerol kinase"/>
    <property type="match status" value="1"/>
</dbReference>
<evidence type="ECO:0000256" key="1">
    <source>
        <dbReference type="ARBA" id="ARBA00004496"/>
    </source>
</evidence>
<keyword evidence="6" id="KW-0479">Metal-binding</keyword>
<evidence type="ECO:0000259" key="22">
    <source>
        <dbReference type="PROSITE" id="PS50146"/>
    </source>
</evidence>
<evidence type="ECO:0000256" key="15">
    <source>
        <dbReference type="ARBA" id="ARBA00023371"/>
    </source>
</evidence>
<dbReference type="Pfam" id="PF13499">
    <property type="entry name" value="EF-hand_7"/>
    <property type="match status" value="1"/>
</dbReference>
<evidence type="ECO:0000256" key="19">
    <source>
        <dbReference type="ARBA" id="ARBA00060536"/>
    </source>
</evidence>
<comment type="subcellular location">
    <subcellularLocation>
        <location evidence="1">Cytoplasm</location>
    </subcellularLocation>
</comment>
<evidence type="ECO:0000259" key="21">
    <source>
        <dbReference type="PROSITE" id="PS50081"/>
    </source>
</evidence>
<dbReference type="SUPFAM" id="SSF111331">
    <property type="entry name" value="NAD kinase/diacylglycerol kinase-like"/>
    <property type="match status" value="1"/>
</dbReference>
<dbReference type="CDD" id="cd00051">
    <property type="entry name" value="EFh"/>
    <property type="match status" value="1"/>
</dbReference>
<keyword evidence="8 20" id="KW-0547">Nucleotide-binding</keyword>
<dbReference type="GO" id="GO:0004143">
    <property type="term" value="F:ATP-dependent diacylglycerol kinase activity"/>
    <property type="evidence" value="ECO:0007669"/>
    <property type="project" value="UniProtKB-EC"/>
</dbReference>
<dbReference type="GO" id="GO:0005886">
    <property type="term" value="C:plasma membrane"/>
    <property type="evidence" value="ECO:0007669"/>
    <property type="project" value="TreeGrafter"/>
</dbReference>
<dbReference type="InterPro" id="IPR002048">
    <property type="entry name" value="EF_hand_dom"/>
</dbReference>
<dbReference type="SMART" id="SM00046">
    <property type="entry name" value="DAGKc"/>
    <property type="match status" value="1"/>
</dbReference>
<comment type="catalytic activity">
    <reaction evidence="18">
        <text>a 1,2-diacyl-sn-glycerol + ATP = a 1,2-diacyl-sn-glycero-3-phosphate + ADP + H(+)</text>
        <dbReference type="Rhea" id="RHEA:10272"/>
        <dbReference type="ChEBI" id="CHEBI:15378"/>
        <dbReference type="ChEBI" id="CHEBI:17815"/>
        <dbReference type="ChEBI" id="CHEBI:30616"/>
        <dbReference type="ChEBI" id="CHEBI:58608"/>
        <dbReference type="ChEBI" id="CHEBI:456216"/>
        <dbReference type="EC" id="2.7.1.107"/>
    </reaction>
    <physiologicalReaction direction="left-to-right" evidence="18">
        <dbReference type="Rhea" id="RHEA:10273"/>
    </physiologicalReaction>
</comment>
<evidence type="ECO:0000256" key="9">
    <source>
        <dbReference type="ARBA" id="ARBA00022771"/>
    </source>
</evidence>
<dbReference type="GO" id="GO:0007200">
    <property type="term" value="P:phospholipase C-activating G protein-coupled receptor signaling pathway"/>
    <property type="evidence" value="ECO:0007669"/>
    <property type="project" value="InterPro"/>
</dbReference>
<feature type="domain" description="DAGKc" evidence="22">
    <location>
        <begin position="250"/>
        <end position="384"/>
    </location>
</feature>
<dbReference type="Pfam" id="PF00781">
    <property type="entry name" value="DAGK_cat"/>
    <property type="match status" value="1"/>
</dbReference>
<dbReference type="InterPro" id="IPR017438">
    <property type="entry name" value="ATP-NAD_kinase_N"/>
</dbReference>
<evidence type="ECO:0000256" key="8">
    <source>
        <dbReference type="ARBA" id="ARBA00022741"/>
    </source>
</evidence>
<sequence length="607" mass="67780">EDFPMDLCQRLFLSFQNSKPTQEDSASEIIQHVLKHNPLLPSFSFVEEVFLKDVSCYFSLLEDGQPRDKLEFAFKLYDRDGNGVLDSSEVDRIIAQMMHAAEYLGWDVSELQPVLKDMMTAIDADSSGTVSLDEWVDGGMNNVPLLVLLGLKKDGQHVWRMKNFNKPVYCNVCQSMLLGLRKQGLCCTCKYLNTPADVMCHCSVLQRHDECAGQEPTECTCGPLKDHILPPWAIYPVIKVTVFQQISPVPNTHPLLVFVNPKSGGKQGERVLRKFQYLLNPRQVYNLVNGGPGPGLSFFRNLQNYRILVCGGDGTVGWILDAIDKANLLVRPPVAVLPLGTGNDLARCLRWGGGYDGEDLSRILKDIEGSSEVFMDRWSVQVITDENQEEGDPVPYEIINNYFSIGVDASIAHRFHTMREKHPQKFNSRMKNKLWYFEFATSETISASCKKLNESLTIECCGTPLDLSGLSLEGVAVLNIPSMHGGSNLWGETKKGDTKGGMSQDESEVIIDPEILKVTSQDLSDRRLEVVGLEGAMEMGQIYTGLKSAVRLAKTSQLTIRTKKALPMQIDGEPWMQPPCTIHITHKNQASMLMAPQAKSSGFFNYK</sequence>
<dbReference type="Proteomes" id="UP000472271">
    <property type="component" value="Chromosome 7"/>
</dbReference>
<feature type="domain" description="EF-hand" evidence="23">
    <location>
        <begin position="65"/>
        <end position="100"/>
    </location>
</feature>
<dbReference type="PROSITE" id="PS50146">
    <property type="entry name" value="DAGK"/>
    <property type="match status" value="1"/>
</dbReference>
<dbReference type="GO" id="GO:0005737">
    <property type="term" value="C:cytoplasm"/>
    <property type="evidence" value="ECO:0007669"/>
    <property type="project" value="UniProtKB-SubCell"/>
</dbReference>
<dbReference type="InterPro" id="IPR046349">
    <property type="entry name" value="C1-like_sf"/>
</dbReference>
<evidence type="ECO:0000256" key="17">
    <source>
        <dbReference type="ARBA" id="ARBA00023400"/>
    </source>
</evidence>
<dbReference type="InterPro" id="IPR000756">
    <property type="entry name" value="Diacylglycerol_kin_accessory"/>
</dbReference>
<organism evidence="24 25">
    <name type="scientific">Sphaeramia orbicularis</name>
    <name type="common">orbiculate cardinalfish</name>
    <dbReference type="NCBI Taxonomy" id="375764"/>
    <lineage>
        <taxon>Eukaryota</taxon>
        <taxon>Metazoa</taxon>
        <taxon>Chordata</taxon>
        <taxon>Craniata</taxon>
        <taxon>Vertebrata</taxon>
        <taxon>Euteleostomi</taxon>
        <taxon>Actinopterygii</taxon>
        <taxon>Neopterygii</taxon>
        <taxon>Teleostei</taxon>
        <taxon>Neoteleostei</taxon>
        <taxon>Acanthomorphata</taxon>
        <taxon>Gobiaria</taxon>
        <taxon>Kurtiformes</taxon>
        <taxon>Apogonoidei</taxon>
        <taxon>Apogonidae</taxon>
        <taxon>Apogoninae</taxon>
        <taxon>Sphaeramia</taxon>
    </lineage>
</organism>
<dbReference type="Ensembl" id="ENSSORT00005058097.1">
    <property type="protein sequence ID" value="ENSSORP00005056795.1"/>
    <property type="gene ID" value="ENSSORG00005024920.1"/>
</dbReference>
<reference evidence="24" key="1">
    <citation type="submission" date="2019-06" db="EMBL/GenBank/DDBJ databases">
        <authorList>
            <consortium name="Wellcome Sanger Institute Data Sharing"/>
        </authorList>
    </citation>
    <scope>NUCLEOTIDE SEQUENCE [LARGE SCALE GENOMIC DNA]</scope>
</reference>
<keyword evidence="14" id="KW-0443">Lipid metabolism</keyword>
<evidence type="ECO:0000256" key="7">
    <source>
        <dbReference type="ARBA" id="ARBA00022737"/>
    </source>
</evidence>
<dbReference type="GO" id="GO:0005509">
    <property type="term" value="F:calcium ion binding"/>
    <property type="evidence" value="ECO:0007669"/>
    <property type="project" value="InterPro"/>
</dbReference>
<dbReference type="SMART" id="SM00054">
    <property type="entry name" value="EFh"/>
    <property type="match status" value="2"/>
</dbReference>
<evidence type="ECO:0000256" key="12">
    <source>
        <dbReference type="ARBA" id="ARBA00022837"/>
    </source>
</evidence>
<comment type="similarity">
    <text evidence="3 20">Belongs to the eukaryotic diacylglycerol kinase family.</text>
</comment>
<dbReference type="PROSITE" id="PS50081">
    <property type="entry name" value="ZF_DAG_PE_2"/>
    <property type="match status" value="1"/>
</dbReference>
<keyword evidence="12" id="KW-0106">Calcium</keyword>
<keyword evidence="9" id="KW-0863">Zinc-finger</keyword>
<evidence type="ECO:0000313" key="24">
    <source>
        <dbReference type="Ensembl" id="ENSSORP00005056795.1"/>
    </source>
</evidence>
<comment type="pathway">
    <text evidence="2">Lipid metabolism; glycerolipid metabolism.</text>
</comment>
<dbReference type="PANTHER" id="PTHR11255">
    <property type="entry name" value="DIACYLGLYCEROL KINASE"/>
    <property type="match status" value="1"/>
</dbReference>
<dbReference type="InterPro" id="IPR002219">
    <property type="entry name" value="PKC_DAG/PE"/>
</dbReference>
<evidence type="ECO:0000256" key="3">
    <source>
        <dbReference type="ARBA" id="ARBA00009280"/>
    </source>
</evidence>
<name>A0A673CR66_9TELE</name>
<dbReference type="SUPFAM" id="SSF47473">
    <property type="entry name" value="EF-hand"/>
    <property type="match status" value="1"/>
</dbReference>
<dbReference type="GO" id="GO:0008270">
    <property type="term" value="F:zinc ion binding"/>
    <property type="evidence" value="ECO:0007669"/>
    <property type="project" value="UniProtKB-KW"/>
</dbReference>
<gene>
    <name evidence="24" type="primary">dgkaa</name>
</gene>
<evidence type="ECO:0000256" key="16">
    <source>
        <dbReference type="ARBA" id="ARBA00023395"/>
    </source>
</evidence>
<dbReference type="Pfam" id="PF00609">
    <property type="entry name" value="DAGK_acc"/>
    <property type="match status" value="1"/>
</dbReference>
<keyword evidence="7" id="KW-0677">Repeat</keyword>
<keyword evidence="13 20" id="KW-0067">ATP-binding</keyword>
<dbReference type="SUPFAM" id="SSF57889">
    <property type="entry name" value="Cysteine-rich domain"/>
    <property type="match status" value="1"/>
</dbReference>
<comment type="catalytic activity">
    <reaction evidence="15">
        <text>1,2-di-(9Z-octadecenoyl)-sn-glycerol + ATP = 1,2-di-(9Z-octadecenoyl)-sn-glycero-3-phosphate + ADP + H(+)</text>
        <dbReference type="Rhea" id="RHEA:40327"/>
        <dbReference type="ChEBI" id="CHEBI:15378"/>
        <dbReference type="ChEBI" id="CHEBI:30616"/>
        <dbReference type="ChEBI" id="CHEBI:52333"/>
        <dbReference type="ChEBI" id="CHEBI:74546"/>
        <dbReference type="ChEBI" id="CHEBI:456216"/>
    </reaction>
    <physiologicalReaction direction="left-to-right" evidence="15">
        <dbReference type="Rhea" id="RHEA:40328"/>
    </physiologicalReaction>
</comment>
<comment type="pathway">
    <text evidence="19">Glycerolipid metabolism.</text>
</comment>
<dbReference type="InterPro" id="IPR018247">
    <property type="entry name" value="EF_Hand_1_Ca_BS"/>
</dbReference>
<dbReference type="EC" id="2.7.1.107" evidence="20"/>
<evidence type="ECO:0000256" key="13">
    <source>
        <dbReference type="ARBA" id="ARBA00022840"/>
    </source>
</evidence>
<keyword evidence="5 20" id="KW-0808">Transferase</keyword>
<feature type="domain" description="EF-hand" evidence="23">
    <location>
        <begin position="110"/>
        <end position="145"/>
    </location>
</feature>
<dbReference type="InterPro" id="IPR038199">
    <property type="entry name" value="DGK_typeI_N_sf"/>
</dbReference>
<keyword evidence="10 20" id="KW-0418">Kinase</keyword>
<dbReference type="Gene3D" id="3.30.60.20">
    <property type="match status" value="1"/>
</dbReference>
<dbReference type="FunFam" id="3.40.50.10330:FF:000003">
    <property type="entry name" value="Diacylglycerol kinase"/>
    <property type="match status" value="1"/>
</dbReference>
<evidence type="ECO:0000256" key="5">
    <source>
        <dbReference type="ARBA" id="ARBA00022679"/>
    </source>
</evidence>
<dbReference type="PANTHER" id="PTHR11255:SF38">
    <property type="entry name" value="DIACYLGLYCEROL KINASE ALPHA"/>
    <property type="match status" value="1"/>
</dbReference>
<dbReference type="UniPathway" id="UPA00230"/>
<evidence type="ECO:0000256" key="2">
    <source>
        <dbReference type="ARBA" id="ARBA00005175"/>
    </source>
</evidence>
<accession>A0A673CR66</accession>
<comment type="catalytic activity">
    <reaction evidence="16">
        <text>1,2-didecanoyl-sn-glycerol + ATP = 1,2-didecanoyl-sn-glycero-3-phosphate + ADP + H(+)</text>
        <dbReference type="Rhea" id="RHEA:43428"/>
        <dbReference type="ChEBI" id="CHEBI:15378"/>
        <dbReference type="ChEBI" id="CHEBI:18155"/>
        <dbReference type="ChEBI" id="CHEBI:30616"/>
        <dbReference type="ChEBI" id="CHEBI:78227"/>
        <dbReference type="ChEBI" id="CHEBI:456216"/>
    </reaction>
    <physiologicalReaction direction="left-to-right" evidence="16">
        <dbReference type="Rhea" id="RHEA:43429"/>
    </physiologicalReaction>
</comment>
<protein>
    <recommendedName>
        <fullName evidence="20">Diacylglycerol kinase</fullName>
        <shortName evidence="20">DAG kinase</shortName>
        <ecNumber evidence="20">2.7.1.107</ecNumber>
    </recommendedName>
</protein>
<evidence type="ECO:0000256" key="18">
    <source>
        <dbReference type="ARBA" id="ARBA00023411"/>
    </source>
</evidence>
<dbReference type="GO" id="GO:0046486">
    <property type="term" value="P:glycerolipid metabolic process"/>
    <property type="evidence" value="ECO:0007669"/>
    <property type="project" value="UniProtKB-UniPathway"/>
</dbReference>
<dbReference type="InterPro" id="IPR037607">
    <property type="entry name" value="DGK"/>
</dbReference>
<evidence type="ECO:0000256" key="14">
    <source>
        <dbReference type="ARBA" id="ARBA00023098"/>
    </source>
</evidence>